<dbReference type="AlphaFoldDB" id="A0AAD4H1D0"/>
<reference evidence="7" key="1">
    <citation type="journal article" date="2020" name="Fungal Divers.">
        <title>Resolving the Mortierellaceae phylogeny through synthesis of multi-gene phylogenetics and phylogenomics.</title>
        <authorList>
            <person name="Vandepol N."/>
            <person name="Liber J."/>
            <person name="Desiro A."/>
            <person name="Na H."/>
            <person name="Kennedy M."/>
            <person name="Barry K."/>
            <person name="Grigoriev I.V."/>
            <person name="Miller A.N."/>
            <person name="O'Donnell K."/>
            <person name="Stajich J.E."/>
            <person name="Bonito G."/>
        </authorList>
    </citation>
    <scope>NUCLEOTIDE SEQUENCE</scope>
    <source>
        <strain evidence="7">NRRL 28262</strain>
    </source>
</reference>
<keyword evidence="5" id="KW-0732">Signal</keyword>
<feature type="signal peptide" evidence="5">
    <location>
        <begin position="1"/>
        <end position="28"/>
    </location>
</feature>
<evidence type="ECO:0000256" key="2">
    <source>
        <dbReference type="PROSITE-ProRule" id="PRU00192"/>
    </source>
</evidence>
<proteinExistence type="predicted"/>
<dbReference type="EMBL" id="JAAAIL010002339">
    <property type="protein sequence ID" value="KAG0258110.1"/>
    <property type="molecule type" value="Genomic_DNA"/>
</dbReference>
<dbReference type="InterPro" id="IPR036028">
    <property type="entry name" value="SH3-like_dom_sf"/>
</dbReference>
<feature type="domain" description="SH3" evidence="6">
    <location>
        <begin position="391"/>
        <end position="452"/>
    </location>
</feature>
<dbReference type="Pfam" id="PF00018">
    <property type="entry name" value="SH3_1"/>
    <property type="match status" value="1"/>
</dbReference>
<evidence type="ECO:0000256" key="1">
    <source>
        <dbReference type="ARBA" id="ARBA00022443"/>
    </source>
</evidence>
<dbReference type="SMART" id="SM00326">
    <property type="entry name" value="SH3"/>
    <property type="match status" value="1"/>
</dbReference>
<keyword evidence="4" id="KW-0472">Membrane</keyword>
<evidence type="ECO:0000256" key="5">
    <source>
        <dbReference type="SAM" id="SignalP"/>
    </source>
</evidence>
<feature type="region of interest" description="Disordered" evidence="3">
    <location>
        <begin position="297"/>
        <end position="329"/>
    </location>
</feature>
<feature type="region of interest" description="Disordered" evidence="3">
    <location>
        <begin position="467"/>
        <end position="561"/>
    </location>
</feature>
<evidence type="ECO:0000313" key="8">
    <source>
        <dbReference type="Proteomes" id="UP001194580"/>
    </source>
</evidence>
<dbReference type="InterPro" id="IPR001452">
    <property type="entry name" value="SH3_domain"/>
</dbReference>
<sequence>MTQPTSQRRNWLTRALLPLALFVATANADCIALTNSKACPGFSTLQVDTKAIAALNEQGLGYHLNNFKTVEEFDAAINASGGFYYNADSCKTTQRIRYQNTILCAMVLDNADSRKCSSSSNGPTMCRTTCTDYATSYGQMVNASCPKDDISRGYTKTLEGICTGGKGFSFLASTDNATCVNGIKNEPTTCGFDSTPSMCTFCAANPTDACCTANAAAACTPVTTAPTATTTAGVITPPASPTASNPATNGDKKDGVISGLTTAALGGIIGGGVVLILMLFAFIVCCIRRKRNNNNNHNKVGNNVHGHHQGSGGGNNLSRHMSNSSASKYKISSPKLQEEGFSTGAVPSAPIPMTALPSMNAQPAAVAAVTAGAAINRISKASSIGAGGDAGGKQYCQALYPYQASMADELDLSPGDIVNVHKVFDDGWAVGVNMNTSNEGAFPVVCVMFVDEAALHDDFEDVNMHSMTPMGLREDDNSKSSPRSSMPSRSSSPVHLPRRQSSMIRDSVVIPGLSNGGRSSPLAGSPLAGGNLPGSKLQPPVRDTMMSDASSINRWWDGESK</sequence>
<evidence type="ECO:0000259" key="6">
    <source>
        <dbReference type="PROSITE" id="PS50002"/>
    </source>
</evidence>
<keyword evidence="1 2" id="KW-0728">SH3 domain</keyword>
<dbReference type="Proteomes" id="UP001194580">
    <property type="component" value="Unassembled WGS sequence"/>
</dbReference>
<dbReference type="SUPFAM" id="SSF50044">
    <property type="entry name" value="SH3-domain"/>
    <property type="match status" value="1"/>
</dbReference>
<evidence type="ECO:0000313" key="7">
    <source>
        <dbReference type="EMBL" id="KAG0258110.1"/>
    </source>
</evidence>
<gene>
    <name evidence="7" type="ORF">BGZ95_005049</name>
</gene>
<organism evidence="7 8">
    <name type="scientific">Linnemannia exigua</name>
    <dbReference type="NCBI Taxonomy" id="604196"/>
    <lineage>
        <taxon>Eukaryota</taxon>
        <taxon>Fungi</taxon>
        <taxon>Fungi incertae sedis</taxon>
        <taxon>Mucoromycota</taxon>
        <taxon>Mortierellomycotina</taxon>
        <taxon>Mortierellomycetes</taxon>
        <taxon>Mortierellales</taxon>
        <taxon>Mortierellaceae</taxon>
        <taxon>Linnemannia</taxon>
    </lineage>
</organism>
<dbReference type="Gene3D" id="2.30.30.40">
    <property type="entry name" value="SH3 Domains"/>
    <property type="match status" value="1"/>
</dbReference>
<accession>A0AAD4H1D0</accession>
<keyword evidence="4" id="KW-1133">Transmembrane helix</keyword>
<feature type="chain" id="PRO_5042065119" description="SH3 domain-containing protein" evidence="5">
    <location>
        <begin position="29"/>
        <end position="561"/>
    </location>
</feature>
<protein>
    <recommendedName>
        <fullName evidence="6">SH3 domain-containing protein</fullName>
    </recommendedName>
</protein>
<evidence type="ECO:0000256" key="4">
    <source>
        <dbReference type="SAM" id="Phobius"/>
    </source>
</evidence>
<evidence type="ECO:0000256" key="3">
    <source>
        <dbReference type="SAM" id="MobiDB-lite"/>
    </source>
</evidence>
<comment type="caution">
    <text evidence="7">The sequence shown here is derived from an EMBL/GenBank/DDBJ whole genome shotgun (WGS) entry which is preliminary data.</text>
</comment>
<keyword evidence="8" id="KW-1185">Reference proteome</keyword>
<feature type="transmembrane region" description="Helical" evidence="4">
    <location>
        <begin position="263"/>
        <end position="287"/>
    </location>
</feature>
<name>A0AAD4H1D0_9FUNG</name>
<feature type="compositionally biased region" description="Low complexity" evidence="3">
    <location>
        <begin position="479"/>
        <end position="493"/>
    </location>
</feature>
<dbReference type="PROSITE" id="PS50002">
    <property type="entry name" value="SH3"/>
    <property type="match status" value="1"/>
</dbReference>
<keyword evidence="4" id="KW-0812">Transmembrane</keyword>